<feature type="compositionally biased region" description="Polar residues" evidence="1">
    <location>
        <begin position="238"/>
        <end position="247"/>
    </location>
</feature>
<feature type="compositionally biased region" description="Low complexity" evidence="1">
    <location>
        <begin position="483"/>
        <end position="501"/>
    </location>
</feature>
<dbReference type="PANTHER" id="PTHR36489">
    <property type="entry name" value="PROTEIN-COUPLED RECEPTOR GPR1, PUTATIVE-RELATED"/>
    <property type="match status" value="1"/>
</dbReference>
<keyword evidence="5" id="KW-1185">Reference proteome</keyword>
<feature type="domain" description="MACPF" evidence="3">
    <location>
        <begin position="717"/>
        <end position="1068"/>
    </location>
</feature>
<accession>U6KR42</accession>
<feature type="region of interest" description="Disordered" evidence="1">
    <location>
        <begin position="44"/>
        <end position="717"/>
    </location>
</feature>
<feature type="compositionally biased region" description="Low complexity" evidence="1">
    <location>
        <begin position="578"/>
        <end position="588"/>
    </location>
</feature>
<evidence type="ECO:0000313" key="5">
    <source>
        <dbReference type="Proteomes" id="UP000030747"/>
    </source>
</evidence>
<evidence type="ECO:0000256" key="1">
    <source>
        <dbReference type="SAM" id="MobiDB-lite"/>
    </source>
</evidence>
<dbReference type="SMART" id="SM00457">
    <property type="entry name" value="MACPF"/>
    <property type="match status" value="1"/>
</dbReference>
<feature type="compositionally biased region" description="Polar residues" evidence="1">
    <location>
        <begin position="562"/>
        <end position="571"/>
    </location>
</feature>
<feature type="compositionally biased region" description="Basic residues" evidence="1">
    <location>
        <begin position="1394"/>
        <end position="1404"/>
    </location>
</feature>
<sequence>MPSLGRAAAAAAATAAAALFCLHQVPVSYALRLTNFHQPLVRSLHPPIGSHGDRQPNGPEPHQGPLANGAPSEDLSATREPTEDLPSVQRATRDSEGWASEHGWALEGQRSGLARPASRPASHKETPPAGQLTIHRGRRPTSHSDEELANNTASDPTNGSAHEPANEPVDQPEAHPDSQPASQPDSRPASEQDDDPASEAVDFPASDLVGKPASEPASELASEAASVPFSESREPASESDSQYTSEPASGPASETDREPASDSPSQTPSESATHPTSEQPSEPASEPTSEPTSEPISEPTSEPPIEPTSESPSEPVSDSPSQTPSKPAGEPTIEPSSETTIEPPGEPTSEPSSVPTSEPSSEPTSEPPREPVSDSPSQTPSEPASEPTRETATKPTSETPREPASESPSQPPSEPTSESLSQPPSEPATGPANKPASETASESPNQPAGEPASQPASYSDGQIDSWPDVEPHSQPAIETSVNSASEPASEPASESAGEHASMPTSESAAELPSDLAAKPTVDHASDAPSFPASEAASEIDEEPPHGPASEPTGHLNGEPDTESGSELSSQIAGHADSEPASEAASEAASEPRNDFASESASNLDSGAAGNIASKPATETAEERAWERKSLPAGETASETASEPANEPAGELSTQPSFFFEDSDDEDDTYSPEPSRKKISYGEEEIMKPSSTSRQRLSRKQYSASKRPDQQQYATRKEQTLTTDFENMGTDRWFLGSGYNLVFGNPLGDDHTPGDPGFRAPVIAFDWGHDKEGVSADLTTLQPKGGYIRPYVSCQSAETIEEIESLKDYVTDLTADAQVDGVLPYLPFSGSLNFRKIADESLRKQNKTFMMRAYCIRYEAGFAAIGLASSKTTEAFNKAVAKLPSSFPNTPEGSKCTPQIFKSNAQATGCTDASIVQWMEFFSDFGTHVTTNIKLGGKITKQIRVLKEHAQDLLNKTKKGNGLAEIAVSKLFSFDGSSNKASLQNDAGNSFGVTASTFVVGGRPPKDPSNPQELSQWEKSVAALPMPVQYQLQPLTRLLPQHLHAAYRSASSFYSQAFGYNKDDLALLTGSSEAITDVLRSSSTVVWAGPAPGFVDCPKGKKILFGFAAQLSMDANGPPLAIKSCQNGSHRCEGTSTTSGEARIWAVCGDKPITSLETYSVVDPLPETAVGCSQGKEALFGLQLTFMYDKAGLASVSVVHCSPGAKECHYQDVGSVPEQTQSHHLFYAACVDRELPGLQNMFVASNAGVVGSSQTVDPAKTAAADCGANGSNVAGFALELHTLMPLVRAGFNACSVGYRYCGLKTYVLPPALEVEKLWGKKTGVVRHSSAAFALCALKEPTSTTAKDDELQQQQQQQELSSSEESISETTDTAVEAPAPVATTGAMATTETATKAGRRRRVRKIA</sequence>
<protein>
    <submittedName>
        <fullName evidence="4">PT repeat family protein, related</fullName>
    </submittedName>
</protein>
<organism evidence="4 5">
    <name type="scientific">Eimeria tenella</name>
    <name type="common">Coccidian parasite</name>
    <dbReference type="NCBI Taxonomy" id="5802"/>
    <lineage>
        <taxon>Eukaryota</taxon>
        <taxon>Sar</taxon>
        <taxon>Alveolata</taxon>
        <taxon>Apicomplexa</taxon>
        <taxon>Conoidasida</taxon>
        <taxon>Coccidia</taxon>
        <taxon>Eucoccidiorida</taxon>
        <taxon>Eimeriorina</taxon>
        <taxon>Eimeriidae</taxon>
        <taxon>Eimeria</taxon>
    </lineage>
</organism>
<dbReference type="VEuPathDB" id="ToxoDB:ETH_00025550"/>
<dbReference type="PROSITE" id="PS51412">
    <property type="entry name" value="MACPF_2"/>
    <property type="match status" value="1"/>
</dbReference>
<dbReference type="RefSeq" id="XP_013228726.1">
    <property type="nucleotide sequence ID" value="XM_013373272.1"/>
</dbReference>
<dbReference type="Proteomes" id="UP000030747">
    <property type="component" value="Unassembled WGS sequence"/>
</dbReference>
<feature type="compositionally biased region" description="Low complexity" evidence="1">
    <location>
        <begin position="212"/>
        <end position="228"/>
    </location>
</feature>
<proteinExistence type="predicted"/>
<feature type="chain" id="PRO_5004671818" evidence="2">
    <location>
        <begin position="31"/>
        <end position="1404"/>
    </location>
</feature>
<dbReference type="InterPro" id="IPR020864">
    <property type="entry name" value="MACPF"/>
</dbReference>
<feature type="compositionally biased region" description="Acidic residues" evidence="1">
    <location>
        <begin position="660"/>
        <end position="669"/>
    </location>
</feature>
<name>U6KR42_EIMTE</name>
<evidence type="ECO:0000259" key="3">
    <source>
        <dbReference type="PROSITE" id="PS51412"/>
    </source>
</evidence>
<reference evidence="4" key="2">
    <citation type="submission" date="2013-10" db="EMBL/GenBank/DDBJ databases">
        <authorList>
            <person name="Aslett M."/>
        </authorList>
    </citation>
    <scope>NUCLEOTIDE SEQUENCE [LARGE SCALE GENOMIC DNA]</scope>
    <source>
        <strain evidence="4">Houghton</strain>
    </source>
</reference>
<feature type="region of interest" description="Disordered" evidence="1">
    <location>
        <begin position="1343"/>
        <end position="1404"/>
    </location>
</feature>
<feature type="compositionally biased region" description="Low complexity" evidence="1">
    <location>
        <begin position="329"/>
        <end position="364"/>
    </location>
</feature>
<evidence type="ECO:0000256" key="2">
    <source>
        <dbReference type="SAM" id="SignalP"/>
    </source>
</evidence>
<feature type="compositionally biased region" description="Polar residues" evidence="1">
    <location>
        <begin position="688"/>
        <end position="717"/>
    </location>
</feature>
<feature type="compositionally biased region" description="Basic and acidic residues" evidence="1">
    <location>
        <begin position="620"/>
        <end position="629"/>
    </location>
</feature>
<dbReference type="PANTHER" id="PTHR36489:SF1">
    <property type="entry name" value="G-PROTEIN COUPLED RECEPTORS FAMILY 1 PROFILE DOMAIN-CONTAINING PROTEIN"/>
    <property type="match status" value="1"/>
</dbReference>
<dbReference type="Pfam" id="PF01823">
    <property type="entry name" value="MACPF"/>
    <property type="match status" value="1"/>
</dbReference>
<keyword evidence="2" id="KW-0732">Signal</keyword>
<dbReference type="VEuPathDB" id="ToxoDB:ETH2_0535000"/>
<gene>
    <name evidence="4" type="ORF">ETH_00025550</name>
</gene>
<dbReference type="EMBL" id="HG673790">
    <property type="protein sequence ID" value="CDJ37888.1"/>
    <property type="molecule type" value="Genomic_DNA"/>
</dbReference>
<feature type="compositionally biased region" description="Polar residues" evidence="1">
    <location>
        <begin position="262"/>
        <end position="274"/>
    </location>
</feature>
<feature type="compositionally biased region" description="Polar residues" evidence="1">
    <location>
        <begin position="149"/>
        <end position="160"/>
    </location>
</feature>
<feature type="compositionally biased region" description="Low complexity" evidence="1">
    <location>
        <begin position="526"/>
        <end position="536"/>
    </location>
</feature>
<feature type="compositionally biased region" description="Polar residues" evidence="1">
    <location>
        <begin position="436"/>
        <end position="446"/>
    </location>
</feature>
<feature type="compositionally biased region" description="Low complexity" evidence="1">
    <location>
        <begin position="1350"/>
        <end position="1393"/>
    </location>
</feature>
<dbReference type="GeneID" id="25254220"/>
<feature type="compositionally biased region" description="Low complexity" evidence="1">
    <location>
        <begin position="307"/>
        <end position="321"/>
    </location>
</feature>
<feature type="compositionally biased region" description="Low complexity" evidence="1">
    <location>
        <begin position="275"/>
        <end position="300"/>
    </location>
</feature>
<evidence type="ECO:0000313" key="4">
    <source>
        <dbReference type="EMBL" id="CDJ37888.1"/>
    </source>
</evidence>
<feature type="signal peptide" evidence="2">
    <location>
        <begin position="1"/>
        <end position="30"/>
    </location>
</feature>
<reference evidence="4" key="1">
    <citation type="submission" date="2013-10" db="EMBL/GenBank/DDBJ databases">
        <title>Genomic analysis of the causative agents of coccidiosis in chickens.</title>
        <authorList>
            <person name="Reid A.J."/>
            <person name="Blake D."/>
            <person name="Billington K."/>
            <person name="Browne H."/>
            <person name="Dunn M."/>
            <person name="Hung S."/>
            <person name="Kawahara F."/>
            <person name="Miranda-Saavedra D."/>
            <person name="Mourier T."/>
            <person name="Nagra H."/>
            <person name="Otto T.D."/>
            <person name="Rawlings N."/>
            <person name="Sanchez A."/>
            <person name="Sanders M."/>
            <person name="Subramaniam C."/>
            <person name="Tay Y."/>
            <person name="Dear P."/>
            <person name="Doerig C."/>
            <person name="Gruber A."/>
            <person name="Parkinson J."/>
            <person name="Shirley M."/>
            <person name="Wan K.L."/>
            <person name="Berriman M."/>
            <person name="Tomley F."/>
            <person name="Pain A."/>
        </authorList>
    </citation>
    <scope>NUCLEOTIDE SEQUENCE [LARGE SCALE GENOMIC DNA]</scope>
    <source>
        <strain evidence="4">Houghton</strain>
    </source>
</reference>
<dbReference type="OrthoDB" id="1366754at2759"/>